<organism evidence="1 2">
    <name type="scientific">Pseudomonas putida</name>
    <name type="common">Arthrobacter siderocapsulatus</name>
    <dbReference type="NCBI Taxonomy" id="303"/>
    <lineage>
        <taxon>Bacteria</taxon>
        <taxon>Pseudomonadati</taxon>
        <taxon>Pseudomonadota</taxon>
        <taxon>Gammaproteobacteria</taxon>
        <taxon>Pseudomonadales</taxon>
        <taxon>Pseudomonadaceae</taxon>
        <taxon>Pseudomonas</taxon>
    </lineage>
</organism>
<dbReference type="EMBL" id="AP022227">
    <property type="protein sequence ID" value="BBT41466.1"/>
    <property type="molecule type" value="Genomic_DNA"/>
</dbReference>
<reference evidence="1 2" key="1">
    <citation type="submission" date="2019-12" db="EMBL/GenBank/DDBJ databases">
        <title>complete genome sequences of Pseudomonas putida str. WP8-W18-CRE-01 isolated from wastewater treatment plant effluent.</title>
        <authorList>
            <person name="Sekizuka T."/>
            <person name="Itokawa K."/>
            <person name="Yatsu K."/>
            <person name="Inamine Y."/>
            <person name="Kuroda M."/>
        </authorList>
    </citation>
    <scope>NUCLEOTIDE SEQUENCE [LARGE SCALE GENOMIC DNA]</scope>
    <source>
        <strain evidence="1 2">WP8-W18-CRE-01</strain>
    </source>
</reference>
<accession>A0A6S5TW58</accession>
<dbReference type="RefSeq" id="WP_182816144.1">
    <property type="nucleotide sequence ID" value="NZ_AP022227.1"/>
</dbReference>
<evidence type="ECO:0000313" key="1">
    <source>
        <dbReference type="EMBL" id="BBT41466.1"/>
    </source>
</evidence>
<proteinExistence type="predicted"/>
<dbReference type="Proteomes" id="UP000515680">
    <property type="component" value="Chromosome"/>
</dbReference>
<dbReference type="AlphaFoldDB" id="A0A6S5TW58"/>
<sequence length="244" mass="27153">MSIFSSKAAHKHAMPSVSNFEMRGVLPGPRYSTNPATESKLGEWANLSAKGLCLVHAIRTDHGLSSELTRRPAEEVFQRWDVFSTSLIACPSGKAGRQQAPLGTFAAIGLILEVPPENILGTFRGDVYFPTHETGEKNKFARSVLSGRSAYKDKPLGRRVYIKGGYNRIETPEWVASKIYIYSEVLVVGRPGFKLHYAMTKPIKVVGILHHQNCELSLRDLPWERVALLRRLCELNPTLPLSVV</sequence>
<protein>
    <submittedName>
        <fullName evidence="1">Uncharacterized protein</fullName>
    </submittedName>
</protein>
<evidence type="ECO:0000313" key="2">
    <source>
        <dbReference type="Proteomes" id="UP000515680"/>
    </source>
</evidence>
<name>A0A6S5TW58_PSEPU</name>
<gene>
    <name evidence="1" type="ORF">WP8W18C01_38070</name>
</gene>